<evidence type="ECO:0000313" key="4">
    <source>
        <dbReference type="Proteomes" id="UP000053429"/>
    </source>
</evidence>
<evidence type="ECO:0000259" key="2">
    <source>
        <dbReference type="Pfam" id="PF14062"/>
    </source>
</evidence>
<dbReference type="RefSeq" id="WP_062724189.1">
    <property type="nucleotide sequence ID" value="NZ_KQ948941.1"/>
</dbReference>
<dbReference type="EMBL" id="LMWY01000054">
    <property type="protein sequence ID" value="KUN93677.1"/>
    <property type="molecule type" value="Genomic_DNA"/>
</dbReference>
<evidence type="ECO:0000313" key="3">
    <source>
        <dbReference type="EMBL" id="KUN93677.1"/>
    </source>
</evidence>
<feature type="domain" description="DUF4253" evidence="2">
    <location>
        <begin position="158"/>
        <end position="268"/>
    </location>
</feature>
<proteinExistence type="predicted"/>
<dbReference type="OrthoDB" id="7839592at2"/>
<dbReference type="AlphaFoldDB" id="A0A101TJZ1"/>
<accession>A0A101TJZ1</accession>
<sequence length="268" mass="28769">MATLPNPLPRLASLGLRLPPGGLVDATADGPWHEPLLWLSDDRAAPGDWTALRQTAPAVGLLPLVLDVGAGHGGPQLWELMPGEMSYAGDHDAEEVLEELWEEYADEDATWPGLTTPAEASDAPGSPEATAAAQDPESVASDIVDSLLDGRGPLKDPRLALVPARRSADIPTAIGWMGPANHEHDTGRLSAVLRSWEDRFGIRTVALGFDTLLVSVATPPTTLADAEALAAEHFAFCPDNIWQGTDSTLRAYAENQLLNQPAWHFWWD</sequence>
<keyword evidence="4" id="KW-1185">Reference proteome</keyword>
<dbReference type="STRING" id="661399.AQJ67_38785"/>
<feature type="region of interest" description="Disordered" evidence="1">
    <location>
        <begin position="111"/>
        <end position="138"/>
    </location>
</feature>
<dbReference type="Pfam" id="PF14062">
    <property type="entry name" value="DUF4253"/>
    <property type="match status" value="1"/>
</dbReference>
<dbReference type="Proteomes" id="UP000053429">
    <property type="component" value="Unassembled WGS sequence"/>
</dbReference>
<dbReference type="InterPro" id="IPR025349">
    <property type="entry name" value="DUF4253"/>
</dbReference>
<organism evidence="3 4">
    <name type="scientific">Streptomyces caeruleatus</name>
    <dbReference type="NCBI Taxonomy" id="661399"/>
    <lineage>
        <taxon>Bacteria</taxon>
        <taxon>Bacillati</taxon>
        <taxon>Actinomycetota</taxon>
        <taxon>Actinomycetes</taxon>
        <taxon>Kitasatosporales</taxon>
        <taxon>Streptomycetaceae</taxon>
        <taxon>Streptomyces</taxon>
    </lineage>
</organism>
<comment type="caution">
    <text evidence="3">The sequence shown here is derived from an EMBL/GenBank/DDBJ whole genome shotgun (WGS) entry which is preliminary data.</text>
</comment>
<evidence type="ECO:0000256" key="1">
    <source>
        <dbReference type="SAM" id="MobiDB-lite"/>
    </source>
</evidence>
<gene>
    <name evidence="3" type="ORF">AQJ67_38785</name>
</gene>
<reference evidence="3 4" key="1">
    <citation type="submission" date="2015-10" db="EMBL/GenBank/DDBJ databases">
        <title>Draft genome sequence of Streptomyces caeruleatus NRRL B-24802, type strain for the species Streptomyces caeruleatus.</title>
        <authorList>
            <person name="Ruckert C."/>
            <person name="Winkler A."/>
            <person name="Kalinowski J."/>
            <person name="Kampfer P."/>
            <person name="Glaeser S."/>
        </authorList>
    </citation>
    <scope>NUCLEOTIDE SEQUENCE [LARGE SCALE GENOMIC DNA]</scope>
    <source>
        <strain evidence="3 4">NRRL B-24802</strain>
    </source>
</reference>
<protein>
    <recommendedName>
        <fullName evidence="2">DUF4253 domain-containing protein</fullName>
    </recommendedName>
</protein>
<name>A0A101TJZ1_9ACTN</name>